<proteinExistence type="predicted"/>
<reference evidence="1" key="1">
    <citation type="submission" date="2021-06" db="EMBL/GenBank/DDBJ databases">
        <authorList>
            <person name="Kallberg Y."/>
            <person name="Tangrot J."/>
            <person name="Rosling A."/>
        </authorList>
    </citation>
    <scope>NUCLEOTIDE SEQUENCE</scope>
    <source>
        <strain evidence="1">MA461A</strain>
    </source>
</reference>
<accession>A0ACA9L6A2</accession>
<evidence type="ECO:0000313" key="2">
    <source>
        <dbReference type="Proteomes" id="UP000789920"/>
    </source>
</evidence>
<dbReference type="EMBL" id="CAJVQC010002559">
    <property type="protein sequence ID" value="CAG8513314.1"/>
    <property type="molecule type" value="Genomic_DNA"/>
</dbReference>
<sequence length="205" mass="23107">MLPILIIGPPDERLKSPLDICKELLQAEGLKAKIATWLSIAEPENLDLEIQGARKIKAKEYYNTKASAIATYVKARPSQTIIITMPDPSTSTTSIPNSKSSSYKSYNTACLDPSLAQRCKPHETKVRALGRITNLKLDFENIVILITFQGEVLLVLSLIFVELEVLEELEDLGLFDNFEFEDEILKEAEEYLAKQCNKLELYENL</sequence>
<gene>
    <name evidence="1" type="ORF">RPERSI_LOCUS2357</name>
</gene>
<evidence type="ECO:0000313" key="1">
    <source>
        <dbReference type="EMBL" id="CAG8513314.1"/>
    </source>
</evidence>
<comment type="caution">
    <text evidence="1">The sequence shown here is derived from an EMBL/GenBank/DDBJ whole genome shotgun (WGS) entry which is preliminary data.</text>
</comment>
<protein>
    <submittedName>
        <fullName evidence="1">12131_t:CDS:1</fullName>
    </submittedName>
</protein>
<organism evidence="1 2">
    <name type="scientific">Racocetra persica</name>
    <dbReference type="NCBI Taxonomy" id="160502"/>
    <lineage>
        <taxon>Eukaryota</taxon>
        <taxon>Fungi</taxon>
        <taxon>Fungi incertae sedis</taxon>
        <taxon>Mucoromycota</taxon>
        <taxon>Glomeromycotina</taxon>
        <taxon>Glomeromycetes</taxon>
        <taxon>Diversisporales</taxon>
        <taxon>Gigasporaceae</taxon>
        <taxon>Racocetra</taxon>
    </lineage>
</organism>
<name>A0ACA9L6A2_9GLOM</name>
<keyword evidence="2" id="KW-1185">Reference proteome</keyword>
<dbReference type="Proteomes" id="UP000789920">
    <property type="component" value="Unassembled WGS sequence"/>
</dbReference>